<evidence type="ECO:0008006" key="4">
    <source>
        <dbReference type="Google" id="ProtNLM"/>
    </source>
</evidence>
<dbReference type="AlphaFoldDB" id="A0A9W7GSJ9"/>
<comment type="caution">
    <text evidence="2">The sequence shown here is derived from an EMBL/GenBank/DDBJ whole genome shotgun (WGS) entry which is preliminary data.</text>
</comment>
<dbReference type="EMBL" id="BSYR01000003">
    <property type="protein sequence ID" value="GMI64860.1"/>
    <property type="molecule type" value="Genomic_DNA"/>
</dbReference>
<reference evidence="2" key="1">
    <citation type="submission" date="2023-05" db="EMBL/GenBank/DDBJ databases">
        <title>Genome and transcriptome analyses reveal genes involved in the formation of fine ridges on petal epidermal cells in Hibiscus trionum.</title>
        <authorList>
            <person name="Koshimizu S."/>
            <person name="Masuda S."/>
            <person name="Ishii T."/>
            <person name="Shirasu K."/>
            <person name="Hoshino A."/>
            <person name="Arita M."/>
        </authorList>
    </citation>
    <scope>NUCLEOTIDE SEQUENCE</scope>
    <source>
        <strain evidence="2">Hamamatsu line</strain>
    </source>
</reference>
<proteinExistence type="predicted"/>
<evidence type="ECO:0000313" key="2">
    <source>
        <dbReference type="EMBL" id="GMI64860.1"/>
    </source>
</evidence>
<dbReference type="OrthoDB" id="10259681at2759"/>
<feature type="region of interest" description="Disordered" evidence="1">
    <location>
        <begin position="55"/>
        <end position="78"/>
    </location>
</feature>
<evidence type="ECO:0000313" key="3">
    <source>
        <dbReference type="Proteomes" id="UP001165190"/>
    </source>
</evidence>
<keyword evidence="3" id="KW-1185">Reference proteome</keyword>
<dbReference type="Proteomes" id="UP001165190">
    <property type="component" value="Unassembled WGS sequence"/>
</dbReference>
<evidence type="ECO:0000256" key="1">
    <source>
        <dbReference type="SAM" id="MobiDB-lite"/>
    </source>
</evidence>
<sequence length="78" mass="9106">MTMMATPNINKELQYLNKEDRLLRWLLVKHLHTKYGLEFLNEDDGDLDLIKLPRGSIFNEDEDDDDEDDENPGKGGEQ</sequence>
<organism evidence="2 3">
    <name type="scientific">Hibiscus trionum</name>
    <name type="common">Flower of an hour</name>
    <dbReference type="NCBI Taxonomy" id="183268"/>
    <lineage>
        <taxon>Eukaryota</taxon>
        <taxon>Viridiplantae</taxon>
        <taxon>Streptophyta</taxon>
        <taxon>Embryophyta</taxon>
        <taxon>Tracheophyta</taxon>
        <taxon>Spermatophyta</taxon>
        <taxon>Magnoliopsida</taxon>
        <taxon>eudicotyledons</taxon>
        <taxon>Gunneridae</taxon>
        <taxon>Pentapetalae</taxon>
        <taxon>rosids</taxon>
        <taxon>malvids</taxon>
        <taxon>Malvales</taxon>
        <taxon>Malvaceae</taxon>
        <taxon>Malvoideae</taxon>
        <taxon>Hibiscus</taxon>
    </lineage>
</organism>
<gene>
    <name evidence="2" type="ORF">HRI_000155300</name>
</gene>
<accession>A0A9W7GSJ9</accession>
<protein>
    <recommendedName>
        <fullName evidence="4">Ribosomal protein S6</fullName>
    </recommendedName>
</protein>
<name>A0A9W7GSJ9_HIBTR</name>
<feature type="compositionally biased region" description="Acidic residues" evidence="1">
    <location>
        <begin position="59"/>
        <end position="70"/>
    </location>
</feature>